<dbReference type="Proteomes" id="UP000246375">
    <property type="component" value="Unassembled WGS sequence"/>
</dbReference>
<reference evidence="2 4" key="2">
    <citation type="submission" date="2018-05" db="EMBL/GenBank/DDBJ databases">
        <title>Evaluation of testing and processing parameters for the GenePOC Carba assay.</title>
        <authorList>
            <person name="Walsh T.R."/>
        </authorList>
    </citation>
    <scope>NUCLEOTIDE SEQUENCE [LARGE SCALE GENOMIC DNA]</scope>
    <source>
        <strain evidence="2 4">PECIMP</strain>
    </source>
</reference>
<dbReference type="EMBL" id="PNXT01000001">
    <property type="protein sequence ID" value="PTX89804.1"/>
    <property type="molecule type" value="Genomic_DNA"/>
</dbReference>
<sequence length="76" mass="9116">MRWVSKELNRRSWILKHRFILYYCDLFLRHSLNDGNVISVETLFQYSEGGGIFDFHGRSSGLRGGETKHKWKREKQ</sequence>
<accession>A0A855VKR0</accession>
<reference evidence="1 3" key="1">
    <citation type="submission" date="2018-01" db="EMBL/GenBank/DDBJ databases">
        <title>Geographic spread and resistance mechanisms of dominant carbapenem-resistant Enterobacter cloacae complex clones ST171 and ST78.</title>
        <authorList>
            <person name="Gomez-Simmonds A."/>
            <person name="Annavajhala M.K."/>
            <person name="Wang Z."/>
            <person name="Macesic N."/>
            <person name="Hu Y."/>
            <person name="Giddins M.J."/>
            <person name="O'Malley A."/>
            <person name="Toussaint N.C."/>
            <person name="Whittier S."/>
            <person name="Torres V.J."/>
            <person name="Uhlemann A.-C."/>
        </authorList>
    </citation>
    <scope>NUCLEOTIDE SEQUENCE [LARGE SCALE GENOMIC DNA]</scope>
    <source>
        <strain evidence="1 3">78</strain>
    </source>
</reference>
<proteinExistence type="predicted"/>
<evidence type="ECO:0000313" key="1">
    <source>
        <dbReference type="EMBL" id="PTX89804.1"/>
    </source>
</evidence>
<gene>
    <name evidence="1" type="ORF">C1O12_16030</name>
    <name evidence="2" type="ORF">DL189_04820</name>
</gene>
<protein>
    <submittedName>
        <fullName evidence="1">Uncharacterized protein</fullName>
    </submittedName>
</protein>
<evidence type="ECO:0000313" key="3">
    <source>
        <dbReference type="Proteomes" id="UP000244004"/>
    </source>
</evidence>
<name>A0A855VKR0_9ENTR</name>
<dbReference type="AlphaFoldDB" id="A0A855VKR0"/>
<evidence type="ECO:0000313" key="2">
    <source>
        <dbReference type="EMBL" id="PXB42414.1"/>
    </source>
</evidence>
<evidence type="ECO:0000313" key="4">
    <source>
        <dbReference type="Proteomes" id="UP000246375"/>
    </source>
</evidence>
<dbReference type="EMBL" id="QHMI01000003">
    <property type="protein sequence ID" value="PXB42414.1"/>
    <property type="molecule type" value="Genomic_DNA"/>
</dbReference>
<dbReference type="Proteomes" id="UP000244004">
    <property type="component" value="Unassembled WGS sequence"/>
</dbReference>
<organism evidence="1 3">
    <name type="scientific">Enterobacter hormaechei</name>
    <dbReference type="NCBI Taxonomy" id="158836"/>
    <lineage>
        <taxon>Bacteria</taxon>
        <taxon>Pseudomonadati</taxon>
        <taxon>Pseudomonadota</taxon>
        <taxon>Gammaproteobacteria</taxon>
        <taxon>Enterobacterales</taxon>
        <taxon>Enterobacteriaceae</taxon>
        <taxon>Enterobacter</taxon>
        <taxon>Enterobacter cloacae complex</taxon>
    </lineage>
</organism>
<comment type="caution">
    <text evidence="1">The sequence shown here is derived from an EMBL/GenBank/DDBJ whole genome shotgun (WGS) entry which is preliminary data.</text>
</comment>